<dbReference type="EMBL" id="BGZK01001168">
    <property type="protein sequence ID" value="GBP73263.1"/>
    <property type="molecule type" value="Genomic_DNA"/>
</dbReference>
<feature type="region of interest" description="Disordered" evidence="1">
    <location>
        <begin position="25"/>
        <end position="73"/>
    </location>
</feature>
<proteinExistence type="predicted"/>
<accession>A0A4C1YD32</accession>
<feature type="compositionally biased region" description="Basic residues" evidence="1">
    <location>
        <begin position="64"/>
        <end position="73"/>
    </location>
</feature>
<dbReference type="Proteomes" id="UP000299102">
    <property type="component" value="Unassembled WGS sequence"/>
</dbReference>
<comment type="caution">
    <text evidence="2">The sequence shown here is derived from an EMBL/GenBank/DDBJ whole genome shotgun (WGS) entry which is preliminary data.</text>
</comment>
<evidence type="ECO:0000313" key="2">
    <source>
        <dbReference type="EMBL" id="GBP73263.1"/>
    </source>
</evidence>
<evidence type="ECO:0000313" key="3">
    <source>
        <dbReference type="Proteomes" id="UP000299102"/>
    </source>
</evidence>
<protein>
    <submittedName>
        <fullName evidence="2">Uncharacterized protein</fullName>
    </submittedName>
</protein>
<keyword evidence="3" id="KW-1185">Reference proteome</keyword>
<name>A0A4C1YD32_EUMVA</name>
<dbReference type="AlphaFoldDB" id="A0A4C1YD32"/>
<organism evidence="2 3">
    <name type="scientific">Eumeta variegata</name>
    <name type="common">Bagworm moth</name>
    <name type="synonym">Eumeta japonica</name>
    <dbReference type="NCBI Taxonomy" id="151549"/>
    <lineage>
        <taxon>Eukaryota</taxon>
        <taxon>Metazoa</taxon>
        <taxon>Ecdysozoa</taxon>
        <taxon>Arthropoda</taxon>
        <taxon>Hexapoda</taxon>
        <taxon>Insecta</taxon>
        <taxon>Pterygota</taxon>
        <taxon>Neoptera</taxon>
        <taxon>Endopterygota</taxon>
        <taxon>Lepidoptera</taxon>
        <taxon>Glossata</taxon>
        <taxon>Ditrysia</taxon>
        <taxon>Tineoidea</taxon>
        <taxon>Psychidae</taxon>
        <taxon>Oiketicinae</taxon>
        <taxon>Eumeta</taxon>
    </lineage>
</organism>
<gene>
    <name evidence="2" type="ORF">EVAR_54757_1</name>
</gene>
<evidence type="ECO:0000256" key="1">
    <source>
        <dbReference type="SAM" id="MobiDB-lite"/>
    </source>
</evidence>
<sequence length="101" mass="11271">MENAPFNTQPLPPSDDLSAGISARSAYKRSGNTDVDIKGKKQSKRGKCGESVETGAGRDEHRAGRPRAHRRRRSAAAIRIVNYGRRRKQLLEPRKLVIYVS</sequence>
<reference evidence="2 3" key="1">
    <citation type="journal article" date="2019" name="Commun. Biol.">
        <title>The bagworm genome reveals a unique fibroin gene that provides high tensile strength.</title>
        <authorList>
            <person name="Kono N."/>
            <person name="Nakamura H."/>
            <person name="Ohtoshi R."/>
            <person name="Tomita M."/>
            <person name="Numata K."/>
            <person name="Arakawa K."/>
        </authorList>
    </citation>
    <scope>NUCLEOTIDE SEQUENCE [LARGE SCALE GENOMIC DNA]</scope>
</reference>